<comment type="similarity">
    <text evidence="2">Belongs to the ABC transporter superfamily.</text>
</comment>
<dbReference type="AlphaFoldDB" id="A0A255ECM0"/>
<dbReference type="InterPro" id="IPR030679">
    <property type="entry name" value="ABC_ATPase_HisP-typ"/>
</dbReference>
<keyword evidence="6 12" id="KW-0067">ATP-binding</keyword>
<comment type="subcellular location">
    <subcellularLocation>
        <location evidence="1">Cell membrane</location>
        <topology evidence="1">Peripheral membrane protein</topology>
    </subcellularLocation>
</comment>
<keyword evidence="4" id="KW-1003">Cell membrane</keyword>
<dbReference type="Pfam" id="PF00005">
    <property type="entry name" value="ABC_tran"/>
    <property type="match status" value="1"/>
</dbReference>
<evidence type="ECO:0000256" key="8">
    <source>
        <dbReference type="ARBA" id="ARBA00023136"/>
    </source>
</evidence>
<dbReference type="GO" id="GO:0016887">
    <property type="term" value="F:ATP hydrolysis activity"/>
    <property type="evidence" value="ECO:0007669"/>
    <property type="project" value="InterPro"/>
</dbReference>
<proteinExistence type="inferred from homology"/>
<comment type="caution">
    <text evidence="12">The sequence shown here is derived from an EMBL/GenBank/DDBJ whole genome shotgun (WGS) entry which is preliminary data.</text>
</comment>
<dbReference type="InterPro" id="IPR027417">
    <property type="entry name" value="P-loop_NTPase"/>
</dbReference>
<evidence type="ECO:0000256" key="9">
    <source>
        <dbReference type="ARBA" id="ARBA00038850"/>
    </source>
</evidence>
<evidence type="ECO:0000256" key="2">
    <source>
        <dbReference type="ARBA" id="ARBA00005417"/>
    </source>
</evidence>
<name>A0A255ECM0_9ACTN</name>
<dbReference type="InterPro" id="IPR003593">
    <property type="entry name" value="AAA+_ATPase"/>
</dbReference>
<dbReference type="EMBL" id="NMVI01000009">
    <property type="protein sequence ID" value="OYN89297.1"/>
    <property type="molecule type" value="Genomic_DNA"/>
</dbReference>
<comment type="catalytic activity">
    <reaction evidence="10">
        <text>a polar amino acid(out) + ATP + H2O = a polar amino acid(in) + ADP + phosphate + H(+)</text>
        <dbReference type="Rhea" id="RHEA:14673"/>
        <dbReference type="ChEBI" id="CHEBI:15377"/>
        <dbReference type="ChEBI" id="CHEBI:15378"/>
        <dbReference type="ChEBI" id="CHEBI:30616"/>
        <dbReference type="ChEBI" id="CHEBI:43474"/>
        <dbReference type="ChEBI" id="CHEBI:62031"/>
        <dbReference type="ChEBI" id="CHEBI:456216"/>
        <dbReference type="EC" id="7.4.2.1"/>
    </reaction>
    <physiologicalReaction direction="left-to-right" evidence="10">
        <dbReference type="Rhea" id="RHEA:14674"/>
    </physiologicalReaction>
</comment>
<dbReference type="SMART" id="SM00382">
    <property type="entry name" value="AAA"/>
    <property type="match status" value="1"/>
</dbReference>
<gene>
    <name evidence="12" type="ORF">CGZ92_02840</name>
</gene>
<evidence type="ECO:0000256" key="4">
    <source>
        <dbReference type="ARBA" id="ARBA00022475"/>
    </source>
</evidence>
<protein>
    <recommendedName>
        <fullName evidence="9">ABC-type polar-amino-acid transporter</fullName>
        <ecNumber evidence="9">7.4.2.1</ecNumber>
    </recommendedName>
</protein>
<dbReference type="Proteomes" id="UP000216533">
    <property type="component" value="Unassembled WGS sequence"/>
</dbReference>
<dbReference type="InterPro" id="IPR003439">
    <property type="entry name" value="ABC_transporter-like_ATP-bd"/>
</dbReference>
<dbReference type="CDD" id="cd03262">
    <property type="entry name" value="ABC_HisP_GlnQ"/>
    <property type="match status" value="1"/>
</dbReference>
<evidence type="ECO:0000256" key="10">
    <source>
        <dbReference type="ARBA" id="ARBA00047624"/>
    </source>
</evidence>
<evidence type="ECO:0000256" key="5">
    <source>
        <dbReference type="ARBA" id="ARBA00022741"/>
    </source>
</evidence>
<dbReference type="GO" id="GO:0005524">
    <property type="term" value="F:ATP binding"/>
    <property type="evidence" value="ECO:0007669"/>
    <property type="project" value="UniProtKB-KW"/>
</dbReference>
<dbReference type="InterPro" id="IPR017871">
    <property type="entry name" value="ABC_transporter-like_CS"/>
</dbReference>
<accession>A0A255ECM0</accession>
<sequence length="254" mass="27756">MEILDDTNADGPIVEMRGVTKYFGDTLVFENVDLDVARGEVVVLVGPSGAGKSTLLRCVNGLEQITSGTISVAGHELAYDETHLNKIRSRVGMVFQQFNLFPHMSVLRNVTIAQQEVLGRSEDEAVAKAEQMLEQVGMSHKRDDYPGSLSGGQSQRVAIARALAMDPAMMLFDEPTSALDPELVGEVLGVMRDLADAGMTMMCVTHEMRFARRVADRIVLIADKGIAEQGDPNDFLDNPQTQRAQDFLASLDED</sequence>
<evidence type="ECO:0000313" key="13">
    <source>
        <dbReference type="Proteomes" id="UP000216533"/>
    </source>
</evidence>
<dbReference type="InterPro" id="IPR050086">
    <property type="entry name" value="MetN_ABC_transporter-like"/>
</dbReference>
<keyword evidence="5" id="KW-0547">Nucleotide-binding</keyword>
<dbReference type="FunFam" id="3.40.50.300:FF:000020">
    <property type="entry name" value="Amino acid ABC transporter ATP-binding component"/>
    <property type="match status" value="1"/>
</dbReference>
<evidence type="ECO:0000256" key="7">
    <source>
        <dbReference type="ARBA" id="ARBA00022970"/>
    </source>
</evidence>
<evidence type="ECO:0000313" key="12">
    <source>
        <dbReference type="EMBL" id="OYN89297.1"/>
    </source>
</evidence>
<evidence type="ECO:0000256" key="1">
    <source>
        <dbReference type="ARBA" id="ARBA00004202"/>
    </source>
</evidence>
<dbReference type="PROSITE" id="PS50893">
    <property type="entry name" value="ABC_TRANSPORTER_2"/>
    <property type="match status" value="1"/>
</dbReference>
<dbReference type="EC" id="7.4.2.1" evidence="9"/>
<feature type="domain" description="ABC transporter" evidence="11">
    <location>
        <begin position="14"/>
        <end position="248"/>
    </location>
</feature>
<dbReference type="GO" id="GO:0015426">
    <property type="term" value="F:ATPase-coupled polar amino acid-transporter activity"/>
    <property type="evidence" value="ECO:0007669"/>
    <property type="project" value="UniProtKB-EC"/>
</dbReference>
<dbReference type="GO" id="GO:0005886">
    <property type="term" value="C:plasma membrane"/>
    <property type="evidence" value="ECO:0007669"/>
    <property type="project" value="UniProtKB-SubCell"/>
</dbReference>
<keyword evidence="3" id="KW-0813">Transport</keyword>
<dbReference type="PIRSF" id="PIRSF039085">
    <property type="entry name" value="ABC_ATPase_HisP"/>
    <property type="match status" value="1"/>
</dbReference>
<dbReference type="PANTHER" id="PTHR43166:SF9">
    <property type="entry name" value="GLUTAMATE_ASPARTATE IMPORT ATP-BINDING PROTEIN GLTL"/>
    <property type="match status" value="1"/>
</dbReference>
<reference evidence="12 13" key="1">
    <citation type="submission" date="2017-07" db="EMBL/GenBank/DDBJ databases">
        <title>Draft whole genome sequences of clinical Proprionibacteriaceae strains.</title>
        <authorList>
            <person name="Bernier A.-M."/>
            <person name="Bernard K."/>
            <person name="Domingo M.-C."/>
        </authorList>
    </citation>
    <scope>NUCLEOTIDE SEQUENCE [LARGE SCALE GENOMIC DNA]</scope>
    <source>
        <strain evidence="12 13">NML 160184</strain>
    </source>
</reference>
<dbReference type="PANTHER" id="PTHR43166">
    <property type="entry name" value="AMINO ACID IMPORT ATP-BINDING PROTEIN"/>
    <property type="match status" value="1"/>
</dbReference>
<keyword evidence="7" id="KW-0029">Amino-acid transport</keyword>
<organism evidence="12 13">
    <name type="scientific">Parenemella sanctibonifatiensis</name>
    <dbReference type="NCBI Taxonomy" id="2016505"/>
    <lineage>
        <taxon>Bacteria</taxon>
        <taxon>Bacillati</taxon>
        <taxon>Actinomycetota</taxon>
        <taxon>Actinomycetes</taxon>
        <taxon>Propionibacteriales</taxon>
        <taxon>Propionibacteriaceae</taxon>
        <taxon>Parenemella</taxon>
    </lineage>
</organism>
<keyword evidence="8" id="KW-0472">Membrane</keyword>
<dbReference type="Gene3D" id="3.40.50.300">
    <property type="entry name" value="P-loop containing nucleotide triphosphate hydrolases"/>
    <property type="match status" value="1"/>
</dbReference>
<evidence type="ECO:0000256" key="3">
    <source>
        <dbReference type="ARBA" id="ARBA00022448"/>
    </source>
</evidence>
<dbReference type="PROSITE" id="PS00211">
    <property type="entry name" value="ABC_TRANSPORTER_1"/>
    <property type="match status" value="1"/>
</dbReference>
<dbReference type="SUPFAM" id="SSF52540">
    <property type="entry name" value="P-loop containing nucleoside triphosphate hydrolases"/>
    <property type="match status" value="1"/>
</dbReference>
<evidence type="ECO:0000256" key="6">
    <source>
        <dbReference type="ARBA" id="ARBA00022840"/>
    </source>
</evidence>
<evidence type="ECO:0000259" key="11">
    <source>
        <dbReference type="PROSITE" id="PS50893"/>
    </source>
</evidence>